<dbReference type="InterPro" id="IPR036188">
    <property type="entry name" value="FAD/NAD-bd_sf"/>
</dbReference>
<proteinExistence type="inferred from homology"/>
<dbReference type="Proteomes" id="UP000004310">
    <property type="component" value="Unassembled WGS sequence"/>
</dbReference>
<evidence type="ECO:0000313" key="4">
    <source>
        <dbReference type="EMBL" id="EAU41531.1"/>
    </source>
</evidence>
<name>Q0G4F0_9HYPH</name>
<keyword evidence="2" id="KW-0560">Oxidoreductase</keyword>
<organism evidence="4 5">
    <name type="scientific">Fulvimarina pelagi HTCC2506</name>
    <dbReference type="NCBI Taxonomy" id="314231"/>
    <lineage>
        <taxon>Bacteria</taxon>
        <taxon>Pseudomonadati</taxon>
        <taxon>Pseudomonadota</taxon>
        <taxon>Alphaproteobacteria</taxon>
        <taxon>Hyphomicrobiales</taxon>
        <taxon>Aurantimonadaceae</taxon>
        <taxon>Fulvimarina</taxon>
    </lineage>
</organism>
<evidence type="ECO:0000256" key="1">
    <source>
        <dbReference type="ARBA" id="ARBA00009410"/>
    </source>
</evidence>
<dbReference type="GO" id="GO:0008718">
    <property type="term" value="F:D-amino-acid dehydrogenase activity"/>
    <property type="evidence" value="ECO:0007669"/>
    <property type="project" value="TreeGrafter"/>
</dbReference>
<dbReference type="GO" id="GO:0055130">
    <property type="term" value="P:D-alanine catabolic process"/>
    <property type="evidence" value="ECO:0007669"/>
    <property type="project" value="TreeGrafter"/>
</dbReference>
<dbReference type="HOGENOM" id="CLU_007884_9_2_5"/>
<gene>
    <name evidence="4" type="ORF">FP2506_13899</name>
</gene>
<keyword evidence="5" id="KW-1185">Reference proteome</keyword>
<evidence type="ECO:0000259" key="3">
    <source>
        <dbReference type="Pfam" id="PF01266"/>
    </source>
</evidence>
<reference evidence="4 5" key="1">
    <citation type="journal article" date="2010" name="J. Bacteriol.">
        <title>Genome sequence of Fulvimarina pelagi HTCC2506T, a Mn(II)-oxidizing alphaproteobacterium possessing an aerobic anoxygenic photosynthetic gene cluster and Xanthorhodopsin.</title>
        <authorList>
            <person name="Kang I."/>
            <person name="Oh H.M."/>
            <person name="Lim S.I."/>
            <person name="Ferriera S."/>
            <person name="Giovannoni S.J."/>
            <person name="Cho J.C."/>
        </authorList>
    </citation>
    <scope>NUCLEOTIDE SEQUENCE [LARGE SCALE GENOMIC DNA]</scope>
    <source>
        <strain evidence="4 5">HTCC2506</strain>
    </source>
</reference>
<sequence length="424" mass="46964">MTSIAVLGAGITGITAAYKLLERGFDVCVFEQRPGAAMETSFANAGQLSASNAEVWNRPSTFLKGLKWMFTKDAPLLVHPAPTPHKLSWLLEFVLASRSYEANTIRTTEMAIAARRHLLEMADREGIDFDIEKRGIMHVFEDAGELEHATKVNRLLERGGLIRRYVSPEEIRQIEPAVTGNFIGGYYTESDFTGDIHSFTRGLAEACQRNGATIRYETKVTNAQADESRAELTVRDLNNDGPERTETFDALVVCAGVKSRAIARMLGDRVNVYPVKGYSITIELKDEESRKAAPHVSILDDQAKIVGTRLGERLRIAGTAEFTGEDRTVRQERIDPLLAWCRMRFPGVSIGDYESWAGLRPMMPNMMPKVGRGRSKTVFYNTGHGHLGWTLGPITAEMIASEVAEVYGRTSVAAERPARSHAAE</sequence>
<dbReference type="InterPro" id="IPR006076">
    <property type="entry name" value="FAD-dep_OxRdtase"/>
</dbReference>
<dbReference type="eggNOG" id="COG0665">
    <property type="taxonomic scope" value="Bacteria"/>
</dbReference>
<feature type="domain" description="FAD dependent oxidoreductase" evidence="3">
    <location>
        <begin position="4"/>
        <end position="400"/>
    </location>
</feature>
<dbReference type="PANTHER" id="PTHR13847:SF280">
    <property type="entry name" value="D-AMINO ACID DEHYDROGENASE"/>
    <property type="match status" value="1"/>
</dbReference>
<dbReference type="EMBL" id="AATP01000002">
    <property type="protein sequence ID" value="EAU41531.1"/>
    <property type="molecule type" value="Genomic_DNA"/>
</dbReference>
<comment type="similarity">
    <text evidence="1">Belongs to the DadA oxidoreductase family.</text>
</comment>
<dbReference type="AlphaFoldDB" id="Q0G4F0"/>
<evidence type="ECO:0000256" key="2">
    <source>
        <dbReference type="ARBA" id="ARBA00023002"/>
    </source>
</evidence>
<dbReference type="PANTHER" id="PTHR13847">
    <property type="entry name" value="SARCOSINE DEHYDROGENASE-RELATED"/>
    <property type="match status" value="1"/>
</dbReference>
<dbReference type="SUPFAM" id="SSF51905">
    <property type="entry name" value="FAD/NAD(P)-binding domain"/>
    <property type="match status" value="1"/>
</dbReference>
<dbReference type="GO" id="GO:0005737">
    <property type="term" value="C:cytoplasm"/>
    <property type="evidence" value="ECO:0007669"/>
    <property type="project" value="TreeGrafter"/>
</dbReference>
<dbReference type="Gene3D" id="3.30.9.10">
    <property type="entry name" value="D-Amino Acid Oxidase, subunit A, domain 2"/>
    <property type="match status" value="1"/>
</dbReference>
<dbReference type="GO" id="GO:0005886">
    <property type="term" value="C:plasma membrane"/>
    <property type="evidence" value="ECO:0007669"/>
    <property type="project" value="TreeGrafter"/>
</dbReference>
<evidence type="ECO:0000313" key="5">
    <source>
        <dbReference type="Proteomes" id="UP000004310"/>
    </source>
</evidence>
<dbReference type="STRING" id="217511.GCA_001463845_02375"/>
<accession>Q0G4F0</accession>
<dbReference type="Pfam" id="PF01266">
    <property type="entry name" value="DAO"/>
    <property type="match status" value="1"/>
</dbReference>
<dbReference type="NCBIfam" id="NF009074">
    <property type="entry name" value="PRK12409.1"/>
    <property type="match status" value="1"/>
</dbReference>
<dbReference type="RefSeq" id="WP_007067906.1">
    <property type="nucleotide sequence ID" value="NZ_DS022272.1"/>
</dbReference>
<comment type="caution">
    <text evidence="4">The sequence shown here is derived from an EMBL/GenBank/DDBJ whole genome shotgun (WGS) entry which is preliminary data.</text>
</comment>
<protein>
    <submittedName>
        <fullName evidence="4">D-amino acid dehydrogenase small subunit</fullName>
    </submittedName>
</protein>
<dbReference type="SUPFAM" id="SSF54373">
    <property type="entry name" value="FAD-linked reductases, C-terminal domain"/>
    <property type="match status" value="1"/>
</dbReference>
<dbReference type="Gene3D" id="3.50.50.60">
    <property type="entry name" value="FAD/NAD(P)-binding domain"/>
    <property type="match status" value="2"/>
</dbReference>